<evidence type="ECO:0000256" key="1">
    <source>
        <dbReference type="ARBA" id="ARBA00004229"/>
    </source>
</evidence>
<dbReference type="InterPro" id="IPR045076">
    <property type="entry name" value="MutS"/>
</dbReference>
<dbReference type="SUPFAM" id="SSF52540">
    <property type="entry name" value="P-loop containing nucleoside triphosphate hydrolases"/>
    <property type="match status" value="1"/>
</dbReference>
<dbReference type="Pfam" id="PF00488">
    <property type="entry name" value="MutS_V"/>
    <property type="match status" value="1"/>
</dbReference>
<comment type="subcellular location">
    <subcellularLocation>
        <location evidence="1">Plastid</location>
        <location evidence="1">Chloroplast</location>
    </subcellularLocation>
</comment>
<proteinExistence type="predicted"/>
<dbReference type="RefSeq" id="XP_005842111.1">
    <property type="nucleotide sequence ID" value="XM_005842054.1"/>
</dbReference>
<dbReference type="GO" id="GO:0005524">
    <property type="term" value="F:ATP binding"/>
    <property type="evidence" value="ECO:0007669"/>
    <property type="project" value="UniProtKB-KW"/>
</dbReference>
<evidence type="ECO:0000313" key="9">
    <source>
        <dbReference type="Proteomes" id="UP000011087"/>
    </source>
</evidence>
<dbReference type="EnsemblProtists" id="EKX55131">
    <property type="protein sequence ID" value="EKX55131"/>
    <property type="gene ID" value="GUITHDRAFT_98917"/>
</dbReference>
<dbReference type="PIRSF" id="PIRSF005814">
    <property type="entry name" value="MutS_YshD"/>
    <property type="match status" value="1"/>
</dbReference>
<dbReference type="GO" id="GO:0016887">
    <property type="term" value="F:ATP hydrolysis activity"/>
    <property type="evidence" value="ECO:0007669"/>
    <property type="project" value="InterPro"/>
</dbReference>
<keyword evidence="2" id="KW-0547">Nucleotide-binding</keyword>
<keyword evidence="5" id="KW-0175">Coiled coil</keyword>
<dbReference type="GO" id="GO:0004519">
    <property type="term" value="F:endonuclease activity"/>
    <property type="evidence" value="ECO:0007669"/>
    <property type="project" value="InterPro"/>
</dbReference>
<organism evidence="7">
    <name type="scientific">Guillardia theta (strain CCMP2712)</name>
    <name type="common">Cryptophyte</name>
    <dbReference type="NCBI Taxonomy" id="905079"/>
    <lineage>
        <taxon>Eukaryota</taxon>
        <taxon>Cryptophyceae</taxon>
        <taxon>Pyrenomonadales</taxon>
        <taxon>Geminigeraceae</taxon>
        <taxon>Guillardia</taxon>
    </lineage>
</organism>
<dbReference type="STRING" id="905079.L1K2S8"/>
<dbReference type="eggNOG" id="ENOG502QUUG">
    <property type="taxonomic scope" value="Eukaryota"/>
</dbReference>
<dbReference type="HOGENOM" id="CLU_426693_0_0_1"/>
<evidence type="ECO:0000313" key="7">
    <source>
        <dbReference type="EMBL" id="EKX55131.1"/>
    </source>
</evidence>
<dbReference type="GO" id="GO:0140664">
    <property type="term" value="F:ATP-dependent DNA damage sensor activity"/>
    <property type="evidence" value="ECO:0007669"/>
    <property type="project" value="InterPro"/>
</dbReference>
<keyword evidence="3" id="KW-0067">ATP-binding</keyword>
<accession>L1K2S8</accession>
<reference evidence="7 9" key="1">
    <citation type="journal article" date="2012" name="Nature">
        <title>Algal genomes reveal evolutionary mosaicism and the fate of nucleomorphs.</title>
        <authorList>
            <consortium name="DOE Joint Genome Institute"/>
            <person name="Curtis B.A."/>
            <person name="Tanifuji G."/>
            <person name="Burki F."/>
            <person name="Gruber A."/>
            <person name="Irimia M."/>
            <person name="Maruyama S."/>
            <person name="Arias M.C."/>
            <person name="Ball S.G."/>
            <person name="Gile G.H."/>
            <person name="Hirakawa Y."/>
            <person name="Hopkins J.F."/>
            <person name="Kuo A."/>
            <person name="Rensing S.A."/>
            <person name="Schmutz J."/>
            <person name="Symeonidi A."/>
            <person name="Elias M."/>
            <person name="Eveleigh R.J."/>
            <person name="Herman E.K."/>
            <person name="Klute M.J."/>
            <person name="Nakayama T."/>
            <person name="Obornik M."/>
            <person name="Reyes-Prieto A."/>
            <person name="Armbrust E.V."/>
            <person name="Aves S.J."/>
            <person name="Beiko R.G."/>
            <person name="Coutinho P."/>
            <person name="Dacks J.B."/>
            <person name="Durnford D.G."/>
            <person name="Fast N.M."/>
            <person name="Green B.R."/>
            <person name="Grisdale C.J."/>
            <person name="Hempel F."/>
            <person name="Henrissat B."/>
            <person name="Hoppner M.P."/>
            <person name="Ishida K."/>
            <person name="Kim E."/>
            <person name="Koreny L."/>
            <person name="Kroth P.G."/>
            <person name="Liu Y."/>
            <person name="Malik S.B."/>
            <person name="Maier U.G."/>
            <person name="McRose D."/>
            <person name="Mock T."/>
            <person name="Neilson J.A."/>
            <person name="Onodera N.T."/>
            <person name="Poole A.M."/>
            <person name="Pritham E.J."/>
            <person name="Richards T.A."/>
            <person name="Rocap G."/>
            <person name="Roy S.W."/>
            <person name="Sarai C."/>
            <person name="Schaack S."/>
            <person name="Shirato S."/>
            <person name="Slamovits C.H."/>
            <person name="Spencer D.F."/>
            <person name="Suzuki S."/>
            <person name="Worden A.Z."/>
            <person name="Zauner S."/>
            <person name="Barry K."/>
            <person name="Bell C."/>
            <person name="Bharti A.K."/>
            <person name="Crow J.A."/>
            <person name="Grimwood J."/>
            <person name="Kramer R."/>
            <person name="Lindquist E."/>
            <person name="Lucas S."/>
            <person name="Salamov A."/>
            <person name="McFadden G.I."/>
            <person name="Lane C.E."/>
            <person name="Keeling P.J."/>
            <person name="Gray M.W."/>
            <person name="Grigoriev I.V."/>
            <person name="Archibald J.M."/>
        </authorList>
    </citation>
    <scope>NUCLEOTIDE SEQUENCE</scope>
    <source>
        <strain evidence="7 9">CCMP2712</strain>
    </source>
</reference>
<dbReference type="Proteomes" id="UP000011087">
    <property type="component" value="Unassembled WGS sequence"/>
</dbReference>
<keyword evidence="9" id="KW-1185">Reference proteome</keyword>
<dbReference type="PANTHER" id="PTHR11361:SF14">
    <property type="entry name" value="DNA MISMATCH REPAIR PROTEIN MUTS, TYPE 2"/>
    <property type="match status" value="1"/>
</dbReference>
<dbReference type="PANTHER" id="PTHR11361">
    <property type="entry name" value="DNA MISMATCH REPAIR PROTEIN MUTS FAMILY MEMBER"/>
    <property type="match status" value="1"/>
</dbReference>
<dbReference type="InterPro" id="IPR005747">
    <property type="entry name" value="MutS2"/>
</dbReference>
<dbReference type="GeneID" id="17311827"/>
<name>L1K2S8_GUITC</name>
<keyword evidence="4" id="KW-0238">DNA-binding</keyword>
<dbReference type="GO" id="GO:0030983">
    <property type="term" value="F:mismatched DNA binding"/>
    <property type="evidence" value="ECO:0007669"/>
    <property type="project" value="InterPro"/>
</dbReference>
<protein>
    <recommendedName>
        <fullName evidence="6">DNA mismatch repair proteins mutS family domain-containing protein</fullName>
    </recommendedName>
</protein>
<sequence length="642" mass="71955">MRIDSINSRCKMSRMLTSMYRTQAMKSLRERLGTIRLLSKEGPAREMPPSNVKSDELDWEKTWMSVVSCAKSEAGKRFLGECRAMQEIEEIEEHFDMIGELRALRVRNKMKDFDDSFTFTSIADVEDILLRVSTAGVVEVEELQTLRTTARTLRQLNDRMKSEEVSWLCPTVVRVWSQRGGKAVPAQVIKVLNQNLKSDGRLDLSRYPEARALQENYLRLEETVRTTTNLQRKLHPLVQEMESAKQAYLQAIHQILRLISRDISPHARDVLDALEASAVLDGLCARERAALRMGASRPLVGREGLIQLHACQHPLLALRETSPVGNDLLLDSSKRGLVVTGPNGGGKTILLKTVGLFAKLVQRGCWLPCRAGSRFDLFEHILCSIGDGQDVFKDLSTFSSQLEDIRKIMNTSLSSAPASSLILLDEPCSGTCPEEGSALAKAILQELVEQDVRLVTTTHYEGVKNMAMNNHRFQVCNMYWNGSSPSFRAFFGFPGHSRALAAAERSGLPRAVLGRARSLLAGHQQVLELVEEVEERRAGEHQVQLVEISALRLRIHQLEASMDQWEERIATGSTALIRQARTAVLLQLQVAEAAVEEAKQEALRKEELAWGLESEDLELSLSLFYQGAEESEAKDKRKGSRK</sequence>
<dbReference type="SUPFAM" id="SSF48334">
    <property type="entry name" value="DNA repair protein MutS, domain III"/>
    <property type="match status" value="1"/>
</dbReference>
<dbReference type="InterPro" id="IPR027417">
    <property type="entry name" value="P-loop_NTPase"/>
</dbReference>
<reference evidence="8" key="3">
    <citation type="submission" date="2016-03" db="UniProtKB">
        <authorList>
            <consortium name="EnsemblProtists"/>
        </authorList>
    </citation>
    <scope>IDENTIFICATION</scope>
</reference>
<gene>
    <name evidence="7" type="ORF">GUITHDRAFT_98917</name>
</gene>
<reference evidence="9" key="2">
    <citation type="submission" date="2012-11" db="EMBL/GenBank/DDBJ databases">
        <authorList>
            <person name="Kuo A."/>
            <person name="Curtis B.A."/>
            <person name="Tanifuji G."/>
            <person name="Burki F."/>
            <person name="Gruber A."/>
            <person name="Irimia M."/>
            <person name="Maruyama S."/>
            <person name="Arias M.C."/>
            <person name="Ball S.G."/>
            <person name="Gile G.H."/>
            <person name="Hirakawa Y."/>
            <person name="Hopkins J.F."/>
            <person name="Rensing S.A."/>
            <person name="Schmutz J."/>
            <person name="Symeonidi A."/>
            <person name="Elias M."/>
            <person name="Eveleigh R.J."/>
            <person name="Herman E.K."/>
            <person name="Klute M.J."/>
            <person name="Nakayama T."/>
            <person name="Obornik M."/>
            <person name="Reyes-Prieto A."/>
            <person name="Armbrust E.V."/>
            <person name="Aves S.J."/>
            <person name="Beiko R.G."/>
            <person name="Coutinho P."/>
            <person name="Dacks J.B."/>
            <person name="Durnford D.G."/>
            <person name="Fast N.M."/>
            <person name="Green B.R."/>
            <person name="Grisdale C."/>
            <person name="Hempe F."/>
            <person name="Henrissat B."/>
            <person name="Hoppner M.P."/>
            <person name="Ishida K.-I."/>
            <person name="Kim E."/>
            <person name="Koreny L."/>
            <person name="Kroth P.G."/>
            <person name="Liu Y."/>
            <person name="Malik S.-B."/>
            <person name="Maier U.G."/>
            <person name="McRose D."/>
            <person name="Mock T."/>
            <person name="Neilson J.A."/>
            <person name="Onodera N.T."/>
            <person name="Poole A.M."/>
            <person name="Pritham E.J."/>
            <person name="Richards T.A."/>
            <person name="Rocap G."/>
            <person name="Roy S.W."/>
            <person name="Sarai C."/>
            <person name="Schaack S."/>
            <person name="Shirato S."/>
            <person name="Slamovits C.H."/>
            <person name="Spencer D.F."/>
            <person name="Suzuki S."/>
            <person name="Worden A.Z."/>
            <person name="Zauner S."/>
            <person name="Barry K."/>
            <person name="Bell C."/>
            <person name="Bharti A.K."/>
            <person name="Crow J.A."/>
            <person name="Grimwood J."/>
            <person name="Kramer R."/>
            <person name="Lindquist E."/>
            <person name="Lucas S."/>
            <person name="Salamov A."/>
            <person name="McFadden G.I."/>
            <person name="Lane C.E."/>
            <person name="Keeling P.J."/>
            <person name="Gray M.W."/>
            <person name="Grigoriev I.V."/>
            <person name="Archibald J.M."/>
        </authorList>
    </citation>
    <scope>NUCLEOTIDE SEQUENCE</scope>
    <source>
        <strain evidence="9">CCMP2712</strain>
    </source>
</reference>
<evidence type="ECO:0000256" key="4">
    <source>
        <dbReference type="ARBA" id="ARBA00023125"/>
    </source>
</evidence>
<dbReference type="SMART" id="SM00534">
    <property type="entry name" value="MUTSac"/>
    <property type="match status" value="1"/>
</dbReference>
<dbReference type="EMBL" id="JH992965">
    <property type="protein sequence ID" value="EKX55131.1"/>
    <property type="molecule type" value="Genomic_DNA"/>
</dbReference>
<evidence type="ECO:0000256" key="5">
    <source>
        <dbReference type="SAM" id="Coils"/>
    </source>
</evidence>
<dbReference type="PaxDb" id="55529-EKX55131"/>
<dbReference type="KEGG" id="gtt:GUITHDRAFT_98917"/>
<dbReference type="AlphaFoldDB" id="L1K2S8"/>
<dbReference type="InterPro" id="IPR036187">
    <property type="entry name" value="DNA_mismatch_repair_MutS_sf"/>
</dbReference>
<evidence type="ECO:0000256" key="3">
    <source>
        <dbReference type="ARBA" id="ARBA00022840"/>
    </source>
</evidence>
<evidence type="ECO:0000259" key="6">
    <source>
        <dbReference type="SMART" id="SM00534"/>
    </source>
</evidence>
<feature type="coiled-coil region" evidence="5">
    <location>
        <begin position="548"/>
        <end position="615"/>
    </location>
</feature>
<feature type="domain" description="DNA mismatch repair proteins mutS family" evidence="6">
    <location>
        <begin position="334"/>
        <end position="521"/>
    </location>
</feature>
<dbReference type="Gene3D" id="3.40.50.300">
    <property type="entry name" value="P-loop containing nucleotide triphosphate hydrolases"/>
    <property type="match status" value="1"/>
</dbReference>
<dbReference type="GO" id="GO:0006298">
    <property type="term" value="P:mismatch repair"/>
    <property type="evidence" value="ECO:0007669"/>
    <property type="project" value="InterPro"/>
</dbReference>
<dbReference type="InterPro" id="IPR000432">
    <property type="entry name" value="DNA_mismatch_repair_MutS_C"/>
</dbReference>
<dbReference type="GO" id="GO:0045910">
    <property type="term" value="P:negative regulation of DNA recombination"/>
    <property type="evidence" value="ECO:0007669"/>
    <property type="project" value="InterPro"/>
</dbReference>
<evidence type="ECO:0000256" key="2">
    <source>
        <dbReference type="ARBA" id="ARBA00022741"/>
    </source>
</evidence>
<evidence type="ECO:0000313" key="8">
    <source>
        <dbReference type="EnsemblProtists" id="EKX55131"/>
    </source>
</evidence>
<dbReference type="GO" id="GO:0009507">
    <property type="term" value="C:chloroplast"/>
    <property type="evidence" value="ECO:0007669"/>
    <property type="project" value="UniProtKB-SubCell"/>
</dbReference>
<dbReference type="OrthoDB" id="1924787at2759"/>